<feature type="compositionally biased region" description="Low complexity" evidence="1">
    <location>
        <begin position="26"/>
        <end position="37"/>
    </location>
</feature>
<evidence type="ECO:0000313" key="2">
    <source>
        <dbReference type="EMBL" id="CEK73161.1"/>
    </source>
</evidence>
<protein>
    <submittedName>
        <fullName evidence="2">Uncharacterized protein</fullName>
    </submittedName>
</protein>
<feature type="compositionally biased region" description="Basic and acidic residues" evidence="1">
    <location>
        <begin position="45"/>
        <end position="55"/>
    </location>
</feature>
<name>A0A0B6ZZA2_9EUPU</name>
<dbReference type="AlphaFoldDB" id="A0A0B6ZZA2"/>
<organism evidence="2">
    <name type="scientific">Arion vulgaris</name>
    <dbReference type="NCBI Taxonomy" id="1028688"/>
    <lineage>
        <taxon>Eukaryota</taxon>
        <taxon>Metazoa</taxon>
        <taxon>Spiralia</taxon>
        <taxon>Lophotrochozoa</taxon>
        <taxon>Mollusca</taxon>
        <taxon>Gastropoda</taxon>
        <taxon>Heterobranchia</taxon>
        <taxon>Euthyneura</taxon>
        <taxon>Panpulmonata</taxon>
        <taxon>Eupulmonata</taxon>
        <taxon>Stylommatophora</taxon>
        <taxon>Helicina</taxon>
        <taxon>Arionoidea</taxon>
        <taxon>Arionidae</taxon>
        <taxon>Arion</taxon>
    </lineage>
</organism>
<feature type="region of interest" description="Disordered" evidence="1">
    <location>
        <begin position="26"/>
        <end position="67"/>
    </location>
</feature>
<gene>
    <name evidence="2" type="primary">ORF85561</name>
</gene>
<proteinExistence type="predicted"/>
<dbReference type="EMBL" id="HACG01026296">
    <property type="protein sequence ID" value="CEK73161.1"/>
    <property type="molecule type" value="Transcribed_RNA"/>
</dbReference>
<sequence length="411" mass="47137">MPGHRSPLPLRPSNSTLLTLTVTPLPEVSESVVEESSNTYVDTSTNKERKTEKSVRFASDNESLSYDESDADLSHSLTENGNIVSCIPSEFLYDDTFTSESLKESSSDACGSKIQTDPSYGTNTFVDVASEEETRTLSEYSYTDSFVSSGVFSNNSESEETTFREWGHGTEIVRDIEDLKESEFVNRLQLKVNQEAETDVAESEVEEGVEILQQNFLQSTIRKLKLKDLQSPKSLDQDFQLHRYHGNPPGVRGSGGQEETTFCKRMIVSCQRTQASVPEVLCQDQQLKHHHLEYYGLSSDIVNKLKNSNFQQWFKKKMASIDNDVEESLEYIRNNQRLKDTLQEQQFINQMKAFVLKENMDDCIQAHLIKMHPIKWFSDFISELPKFDEDTREVLYKYKKLVENRMLDEVV</sequence>
<reference evidence="2" key="1">
    <citation type="submission" date="2014-12" db="EMBL/GenBank/DDBJ databases">
        <title>Insight into the proteome of Arion vulgaris.</title>
        <authorList>
            <person name="Aradska J."/>
            <person name="Bulat T."/>
            <person name="Smidak R."/>
            <person name="Sarate P."/>
            <person name="Gangsoo J."/>
            <person name="Sialana F."/>
            <person name="Bilban M."/>
            <person name="Lubec G."/>
        </authorList>
    </citation>
    <scope>NUCLEOTIDE SEQUENCE</scope>
    <source>
        <tissue evidence="2">Skin</tissue>
    </source>
</reference>
<accession>A0A0B6ZZA2</accession>
<evidence type="ECO:0000256" key="1">
    <source>
        <dbReference type="SAM" id="MobiDB-lite"/>
    </source>
</evidence>